<evidence type="ECO:0000313" key="2">
    <source>
        <dbReference type="EMBL" id="PMD12275.1"/>
    </source>
</evidence>
<keyword evidence="3" id="KW-1185">Reference proteome</keyword>
<feature type="region of interest" description="Disordered" evidence="1">
    <location>
        <begin position="1"/>
        <end position="66"/>
    </location>
</feature>
<feature type="compositionally biased region" description="Basic residues" evidence="1">
    <location>
        <begin position="57"/>
        <end position="66"/>
    </location>
</feature>
<name>A0A2J6PDZ6_9HELO</name>
<gene>
    <name evidence="2" type="ORF">NA56DRAFT_652638</name>
</gene>
<dbReference type="EMBL" id="KZ613557">
    <property type="protein sequence ID" value="PMD12275.1"/>
    <property type="molecule type" value="Genomic_DNA"/>
</dbReference>
<sequence length="66" mass="7861">MAPSKSHDAYEGTSSRHQKIKRREAKVQNQEDKCAQKSHEHRLNPDRDIHGKEKQARNKKRDEKRK</sequence>
<dbReference type="Proteomes" id="UP000235672">
    <property type="component" value="Unassembled WGS sequence"/>
</dbReference>
<accession>A0A2J6PDZ6</accession>
<evidence type="ECO:0000313" key="3">
    <source>
        <dbReference type="Proteomes" id="UP000235672"/>
    </source>
</evidence>
<reference evidence="2 3" key="1">
    <citation type="submission" date="2016-05" db="EMBL/GenBank/DDBJ databases">
        <title>A degradative enzymes factory behind the ericoid mycorrhizal symbiosis.</title>
        <authorList>
            <consortium name="DOE Joint Genome Institute"/>
            <person name="Martino E."/>
            <person name="Morin E."/>
            <person name="Grelet G."/>
            <person name="Kuo A."/>
            <person name="Kohler A."/>
            <person name="Daghino S."/>
            <person name="Barry K."/>
            <person name="Choi C."/>
            <person name="Cichocki N."/>
            <person name="Clum A."/>
            <person name="Copeland A."/>
            <person name="Hainaut M."/>
            <person name="Haridas S."/>
            <person name="Labutti K."/>
            <person name="Lindquist E."/>
            <person name="Lipzen A."/>
            <person name="Khouja H.-R."/>
            <person name="Murat C."/>
            <person name="Ohm R."/>
            <person name="Olson A."/>
            <person name="Spatafora J."/>
            <person name="Veneault-Fourrey C."/>
            <person name="Henrissat B."/>
            <person name="Grigoriev I."/>
            <person name="Martin F."/>
            <person name="Perotto S."/>
        </authorList>
    </citation>
    <scope>NUCLEOTIDE SEQUENCE [LARGE SCALE GENOMIC DNA]</scope>
    <source>
        <strain evidence="2 3">UAMH 7357</strain>
    </source>
</reference>
<organism evidence="2 3">
    <name type="scientific">Hyaloscypha hepaticicola</name>
    <dbReference type="NCBI Taxonomy" id="2082293"/>
    <lineage>
        <taxon>Eukaryota</taxon>
        <taxon>Fungi</taxon>
        <taxon>Dikarya</taxon>
        <taxon>Ascomycota</taxon>
        <taxon>Pezizomycotina</taxon>
        <taxon>Leotiomycetes</taxon>
        <taxon>Helotiales</taxon>
        <taxon>Hyaloscyphaceae</taxon>
        <taxon>Hyaloscypha</taxon>
    </lineage>
</organism>
<feature type="compositionally biased region" description="Basic and acidic residues" evidence="1">
    <location>
        <begin position="1"/>
        <end position="10"/>
    </location>
</feature>
<evidence type="ECO:0000256" key="1">
    <source>
        <dbReference type="SAM" id="MobiDB-lite"/>
    </source>
</evidence>
<feature type="compositionally biased region" description="Basic and acidic residues" evidence="1">
    <location>
        <begin position="25"/>
        <end position="56"/>
    </location>
</feature>
<dbReference type="AlphaFoldDB" id="A0A2J6PDZ6"/>
<proteinExistence type="predicted"/>
<protein>
    <submittedName>
        <fullName evidence="2">Uncharacterized protein</fullName>
    </submittedName>
</protein>